<evidence type="ECO:0000256" key="2">
    <source>
        <dbReference type="SAM" id="Phobius"/>
    </source>
</evidence>
<feature type="region of interest" description="Disordered" evidence="1">
    <location>
        <begin position="1"/>
        <end position="97"/>
    </location>
</feature>
<protein>
    <recommendedName>
        <fullName evidence="5">Transmembrane protein</fullName>
    </recommendedName>
</protein>
<gene>
    <name evidence="3" type="ORF">HDK90DRAFT_144204</name>
</gene>
<dbReference type="EMBL" id="JBBWRZ010000002">
    <property type="protein sequence ID" value="KAK8244068.1"/>
    <property type="molecule type" value="Genomic_DNA"/>
</dbReference>
<keyword evidence="4" id="KW-1185">Reference proteome</keyword>
<feature type="compositionally biased region" description="Low complexity" evidence="1">
    <location>
        <begin position="80"/>
        <end position="91"/>
    </location>
</feature>
<evidence type="ECO:0000256" key="1">
    <source>
        <dbReference type="SAM" id="MobiDB-lite"/>
    </source>
</evidence>
<proteinExistence type="predicted"/>
<reference evidence="3 4" key="1">
    <citation type="submission" date="2024-04" db="EMBL/GenBank/DDBJ databases">
        <title>Phyllosticta paracitricarpa is synonymous to the EU quarantine fungus P. citricarpa based on phylogenomic analyses.</title>
        <authorList>
            <consortium name="Lawrence Berkeley National Laboratory"/>
            <person name="Van Ingen-Buijs V.A."/>
            <person name="Van Westerhoven A.C."/>
            <person name="Haridas S."/>
            <person name="Skiadas P."/>
            <person name="Martin F."/>
            <person name="Groenewald J.Z."/>
            <person name="Crous P.W."/>
            <person name="Seidl M.F."/>
        </authorList>
    </citation>
    <scope>NUCLEOTIDE SEQUENCE [LARGE SCALE GENOMIC DNA]</scope>
    <source>
        <strain evidence="3 4">CBS 123374</strain>
    </source>
</reference>
<feature type="compositionally biased region" description="Polar residues" evidence="1">
    <location>
        <begin position="15"/>
        <end position="26"/>
    </location>
</feature>
<organism evidence="3 4">
    <name type="scientific">Phyllosticta capitalensis</name>
    <dbReference type="NCBI Taxonomy" id="121624"/>
    <lineage>
        <taxon>Eukaryota</taxon>
        <taxon>Fungi</taxon>
        <taxon>Dikarya</taxon>
        <taxon>Ascomycota</taxon>
        <taxon>Pezizomycotina</taxon>
        <taxon>Dothideomycetes</taxon>
        <taxon>Dothideomycetes incertae sedis</taxon>
        <taxon>Botryosphaeriales</taxon>
        <taxon>Phyllostictaceae</taxon>
        <taxon>Phyllosticta</taxon>
    </lineage>
</organism>
<evidence type="ECO:0000313" key="4">
    <source>
        <dbReference type="Proteomes" id="UP001492380"/>
    </source>
</evidence>
<accession>A0ABR1YZC9</accession>
<evidence type="ECO:0000313" key="3">
    <source>
        <dbReference type="EMBL" id="KAK8244068.1"/>
    </source>
</evidence>
<feature type="transmembrane region" description="Helical" evidence="2">
    <location>
        <begin position="129"/>
        <end position="146"/>
    </location>
</feature>
<feature type="transmembrane region" description="Helical" evidence="2">
    <location>
        <begin position="103"/>
        <end position="123"/>
    </location>
</feature>
<keyword evidence="2" id="KW-1133">Transmembrane helix</keyword>
<feature type="compositionally biased region" description="Polar residues" evidence="1">
    <location>
        <begin position="54"/>
        <end position="79"/>
    </location>
</feature>
<keyword evidence="2" id="KW-0472">Membrane</keyword>
<evidence type="ECO:0008006" key="5">
    <source>
        <dbReference type="Google" id="ProtNLM"/>
    </source>
</evidence>
<sequence length="189" mass="20353">MTRNYERQGHDASSVELQSLDTSAAQCQDHDVSTAELQDQAALPALPPPVHTRGQLSSSRELPTYCESQSQTPNSSFAPGQQVTGGQTRTQPSNSTNAEDNRAFCTCITFGWFIFALFVLLAMAPDLSTGGLVVLFIFSVVVLVLVEGLEPRADLAGWDGCNADKITYFVGEALVLVLAVILYVLILTV</sequence>
<name>A0ABR1YZC9_9PEZI</name>
<keyword evidence="2" id="KW-0812">Transmembrane</keyword>
<dbReference type="Proteomes" id="UP001492380">
    <property type="component" value="Unassembled WGS sequence"/>
</dbReference>
<feature type="compositionally biased region" description="Basic and acidic residues" evidence="1">
    <location>
        <begin position="1"/>
        <end position="10"/>
    </location>
</feature>
<feature type="transmembrane region" description="Helical" evidence="2">
    <location>
        <begin position="166"/>
        <end position="186"/>
    </location>
</feature>
<comment type="caution">
    <text evidence="3">The sequence shown here is derived from an EMBL/GenBank/DDBJ whole genome shotgun (WGS) entry which is preliminary data.</text>
</comment>